<evidence type="ECO:0000259" key="2">
    <source>
        <dbReference type="Pfam" id="PF13524"/>
    </source>
</evidence>
<accession>A0ABP9R0F6</accession>
<sequence length="414" mass="45508">MPLHPSARPSDAGLPLVVPGEVVEPNGPSVAILTLREVRPIADYGGLHEAEDVLRDTLAAGMYRVMLASPRFARPPFHLPWMRRALGATRLAHPYRIEHHQRFGEPADVLIVLVSDLTDASVLVGLPEWHELGRQVVMHIGVVTEHEIRHYPELIAMLRRRVDALFAGSEFPPLGFMHSERLHTVGVVPPLLDVLAFPTKDPAERSIDVFSPGAEPPGQHQLLRQWAANNDGQYQQDVGQLGAVTSVEQHRRIFTNMASRSRVFLTNFDQFNRRRRDRRHREVGSRFYEAMAAGCALAGDLPTSSRQFGEYVADAHPLQFPLHSERLPAEVAAALGDPEESQRLGNAARAAALRGNDVAHRWQAMAEAAGIPVSDGITQRISALDELADQLVGPSSPAPEPEPAPKPEPDSAEA</sequence>
<feature type="domain" description="Spore protein YkvP/CgeB glycosyl transferase-like" evidence="2">
    <location>
        <begin position="257"/>
        <end position="366"/>
    </location>
</feature>
<proteinExistence type="predicted"/>
<dbReference type="Pfam" id="PF13524">
    <property type="entry name" value="Glyco_trans_1_2"/>
    <property type="match status" value="1"/>
</dbReference>
<feature type="region of interest" description="Disordered" evidence="1">
    <location>
        <begin position="389"/>
        <end position="414"/>
    </location>
</feature>
<comment type="caution">
    <text evidence="3">The sequence shown here is derived from an EMBL/GenBank/DDBJ whole genome shotgun (WGS) entry which is preliminary data.</text>
</comment>
<dbReference type="Proteomes" id="UP001428817">
    <property type="component" value="Unassembled WGS sequence"/>
</dbReference>
<reference evidence="4" key="1">
    <citation type="journal article" date="2019" name="Int. J. Syst. Evol. Microbiol.">
        <title>The Global Catalogue of Microorganisms (GCM) 10K type strain sequencing project: providing services to taxonomists for standard genome sequencing and annotation.</title>
        <authorList>
            <consortium name="The Broad Institute Genomics Platform"/>
            <consortium name="The Broad Institute Genome Sequencing Center for Infectious Disease"/>
            <person name="Wu L."/>
            <person name="Ma J."/>
        </authorList>
    </citation>
    <scope>NUCLEOTIDE SEQUENCE [LARGE SCALE GENOMIC DNA]</scope>
    <source>
        <strain evidence="4">JCM 18303</strain>
    </source>
</reference>
<evidence type="ECO:0000313" key="3">
    <source>
        <dbReference type="EMBL" id="GAA5170191.1"/>
    </source>
</evidence>
<evidence type="ECO:0000256" key="1">
    <source>
        <dbReference type="SAM" id="MobiDB-lite"/>
    </source>
</evidence>
<organism evidence="3 4">
    <name type="scientific">Pseudonocardia eucalypti</name>
    <dbReference type="NCBI Taxonomy" id="648755"/>
    <lineage>
        <taxon>Bacteria</taxon>
        <taxon>Bacillati</taxon>
        <taxon>Actinomycetota</taxon>
        <taxon>Actinomycetes</taxon>
        <taxon>Pseudonocardiales</taxon>
        <taxon>Pseudonocardiaceae</taxon>
        <taxon>Pseudonocardia</taxon>
    </lineage>
</organism>
<dbReference type="EMBL" id="BAABJP010000043">
    <property type="protein sequence ID" value="GAA5170191.1"/>
    <property type="molecule type" value="Genomic_DNA"/>
</dbReference>
<gene>
    <name evidence="3" type="ORF">GCM10023321_67010</name>
</gene>
<dbReference type="RefSeq" id="WP_185063573.1">
    <property type="nucleotide sequence ID" value="NZ_BAABJP010000043.1"/>
</dbReference>
<name>A0ABP9R0F6_9PSEU</name>
<keyword evidence="4" id="KW-1185">Reference proteome</keyword>
<evidence type="ECO:0000313" key="4">
    <source>
        <dbReference type="Proteomes" id="UP001428817"/>
    </source>
</evidence>
<feature type="compositionally biased region" description="Basic and acidic residues" evidence="1">
    <location>
        <begin position="403"/>
        <end position="414"/>
    </location>
</feature>
<protein>
    <recommendedName>
        <fullName evidence="2">Spore protein YkvP/CgeB glycosyl transferase-like domain-containing protein</fullName>
    </recommendedName>
</protein>
<dbReference type="InterPro" id="IPR055259">
    <property type="entry name" value="YkvP/CgeB_Glyco_trans-like"/>
</dbReference>